<name>A0A6J2TYR3_DROLE</name>
<gene>
    <name evidence="3" type="primary">LOC115629063</name>
</gene>
<dbReference type="Proteomes" id="UP000504634">
    <property type="component" value="Unplaced"/>
</dbReference>
<evidence type="ECO:0000313" key="3">
    <source>
        <dbReference type="RefSeq" id="XP_030381239.1"/>
    </source>
</evidence>
<keyword evidence="1" id="KW-1133">Transmembrane helix</keyword>
<dbReference type="OrthoDB" id="9974378at2759"/>
<dbReference type="GeneID" id="115629063"/>
<feature type="transmembrane region" description="Helical" evidence="1">
    <location>
        <begin position="6"/>
        <end position="25"/>
    </location>
</feature>
<accession>A0A6J2TYR3</accession>
<keyword evidence="2" id="KW-1185">Reference proteome</keyword>
<keyword evidence="1" id="KW-0812">Transmembrane</keyword>
<dbReference type="PANTHER" id="PTHR47412:SF1">
    <property type="entry name" value="FI01434P-RELATED"/>
    <property type="match status" value="1"/>
</dbReference>
<evidence type="ECO:0000313" key="2">
    <source>
        <dbReference type="Proteomes" id="UP000504634"/>
    </source>
</evidence>
<dbReference type="Pfam" id="PF13896">
    <property type="entry name" value="Glyco_transf_49"/>
    <property type="match status" value="1"/>
</dbReference>
<dbReference type="RefSeq" id="XP_030381239.1">
    <property type="nucleotide sequence ID" value="XM_030525379.1"/>
</dbReference>
<protein>
    <submittedName>
        <fullName evidence="3">Beta-1,4-glucuronyltransferase 1-like</fullName>
    </submittedName>
</protein>
<organism evidence="2 3">
    <name type="scientific">Drosophila lebanonensis</name>
    <name type="common">Fruit fly</name>
    <name type="synonym">Scaptodrosophila lebanonensis</name>
    <dbReference type="NCBI Taxonomy" id="7225"/>
    <lineage>
        <taxon>Eukaryota</taxon>
        <taxon>Metazoa</taxon>
        <taxon>Ecdysozoa</taxon>
        <taxon>Arthropoda</taxon>
        <taxon>Hexapoda</taxon>
        <taxon>Insecta</taxon>
        <taxon>Pterygota</taxon>
        <taxon>Neoptera</taxon>
        <taxon>Endopterygota</taxon>
        <taxon>Diptera</taxon>
        <taxon>Brachycera</taxon>
        <taxon>Muscomorpha</taxon>
        <taxon>Ephydroidea</taxon>
        <taxon>Drosophilidae</taxon>
        <taxon>Scaptodrosophila</taxon>
    </lineage>
</organism>
<reference evidence="3" key="1">
    <citation type="submission" date="2025-08" db="UniProtKB">
        <authorList>
            <consortium name="RefSeq"/>
        </authorList>
    </citation>
    <scope>IDENTIFICATION</scope>
    <source>
        <strain evidence="3">11010-0011.00</strain>
        <tissue evidence="3">Whole body</tissue>
    </source>
</reference>
<dbReference type="AlphaFoldDB" id="A0A6J2TYR3"/>
<sequence length="413" mass="48783">MSPYVGKIGLIFFVVVISGALLIILRDLYAIKDKFFNTKLNFGGHIRQHGEYWVWHDFIRDSEELSGNESITLTTHGTYMDLALLPNLLTRWRAPISMSIYANGEDYQRTMESIAYLDVCMGLSLPIRRYLSIHIIMHSDHMPAVLRYRGKRPTISSVSCNVIEPFSRCCQHLTYWYNKQLPYPANLMRNVARMNARTYYVLAMDIQLLPTPKFVKKFLRFMWDHDWWRFADIPMPYTTVFCLPTFAHRPEAPLPLTKRQLVEVLGEFNITSPIYDSPQQQKLWLVAPNPREELFIFRRSTTMDMCVAYVSINELEPLYDERLQSESIYEHGANLKGQVLMSLNYTFITLDGAFLVRRTLDSWEHSELRQATFQSEILDMLETWKIFYQQLLKLVPEGFRERLYRRSYNFKRL</sequence>
<dbReference type="PANTHER" id="PTHR47412">
    <property type="entry name" value="FI01434P-RELATED"/>
    <property type="match status" value="1"/>
</dbReference>
<keyword evidence="1" id="KW-0472">Membrane</keyword>
<proteinExistence type="predicted"/>
<evidence type="ECO:0000256" key="1">
    <source>
        <dbReference type="SAM" id="Phobius"/>
    </source>
</evidence>